<dbReference type="AlphaFoldDB" id="A0A7N2LNZ2"/>
<keyword evidence="5" id="KW-1185">Reference proteome</keyword>
<dbReference type="PROSITE" id="PS50011">
    <property type="entry name" value="PROTEIN_KINASE_DOM"/>
    <property type="match status" value="1"/>
</dbReference>
<evidence type="ECO:0000313" key="5">
    <source>
        <dbReference type="Proteomes" id="UP000594261"/>
    </source>
</evidence>
<feature type="compositionally biased region" description="Low complexity" evidence="1">
    <location>
        <begin position="632"/>
        <end position="645"/>
    </location>
</feature>
<dbReference type="PANTHER" id="PTHR46033">
    <property type="entry name" value="PROTEIN MAIN-LIKE 2"/>
    <property type="match status" value="1"/>
</dbReference>
<dbReference type="Pfam" id="PF00069">
    <property type="entry name" value="Pkinase"/>
    <property type="match status" value="1"/>
</dbReference>
<feature type="compositionally biased region" description="Basic and acidic residues" evidence="1">
    <location>
        <begin position="858"/>
        <end position="867"/>
    </location>
</feature>
<dbReference type="InterPro" id="IPR019448">
    <property type="entry name" value="NT-C2"/>
</dbReference>
<evidence type="ECO:0000313" key="4">
    <source>
        <dbReference type="EnsemblPlants" id="QL05p049475:mrna"/>
    </source>
</evidence>
<feature type="compositionally biased region" description="Basic and acidic residues" evidence="1">
    <location>
        <begin position="883"/>
        <end position="896"/>
    </location>
</feature>
<dbReference type="Proteomes" id="UP000594261">
    <property type="component" value="Chromosome 5"/>
</dbReference>
<dbReference type="Gene3D" id="1.10.510.10">
    <property type="entry name" value="Transferase(Phosphotransferase) domain 1"/>
    <property type="match status" value="1"/>
</dbReference>
<feature type="domain" description="Protein kinase" evidence="2">
    <location>
        <begin position="794"/>
        <end position="1125"/>
    </location>
</feature>
<dbReference type="PROSITE" id="PS51840">
    <property type="entry name" value="C2_NT"/>
    <property type="match status" value="1"/>
</dbReference>
<reference evidence="4 5" key="1">
    <citation type="journal article" date="2016" name="G3 (Bethesda)">
        <title>First Draft Assembly and Annotation of the Genome of a California Endemic Oak Quercus lobata Nee (Fagaceae).</title>
        <authorList>
            <person name="Sork V.L."/>
            <person name="Fitz-Gibbon S.T."/>
            <person name="Puiu D."/>
            <person name="Crepeau M."/>
            <person name="Gugger P.F."/>
            <person name="Sherman R."/>
            <person name="Stevens K."/>
            <person name="Langley C.H."/>
            <person name="Pellegrini M."/>
            <person name="Salzberg S.L."/>
        </authorList>
    </citation>
    <scope>NUCLEOTIDE SEQUENCE [LARGE SCALE GENOMIC DNA]</scope>
    <source>
        <strain evidence="4 5">cv. SW786</strain>
    </source>
</reference>
<dbReference type="InterPro" id="IPR019557">
    <property type="entry name" value="AminoTfrase-like_pln_mobile"/>
</dbReference>
<dbReference type="PANTHER" id="PTHR46033:SF8">
    <property type="entry name" value="PROTEIN MAINTENANCE OF MERISTEMS-LIKE"/>
    <property type="match status" value="1"/>
</dbReference>
<dbReference type="InterPro" id="IPR011009">
    <property type="entry name" value="Kinase-like_dom_sf"/>
</dbReference>
<feature type="region of interest" description="Disordered" evidence="1">
    <location>
        <begin position="691"/>
        <end position="719"/>
    </location>
</feature>
<feature type="compositionally biased region" description="Polar residues" evidence="1">
    <location>
        <begin position="897"/>
        <end position="912"/>
    </location>
</feature>
<name>A0A7N2LNZ2_QUELO</name>
<dbReference type="EMBL" id="LRBV02000005">
    <property type="status" value="NOT_ANNOTATED_CDS"/>
    <property type="molecule type" value="Genomic_DNA"/>
</dbReference>
<sequence length="1125" mass="126210">MPDMDPHGAIQTLCTRQDKHRSSLLLDANLEGEEVPGVLTCRNRDKGLLEGGVDGLDPRILAYITDGLDGLLRVPHMDIDHALITALVERWRPETHSFHLPHGEMTITLQDMEVIMGVPVDGLPLVESIPSTGSWRDVCRRLLGRIPPNRELRKNRKNTGVLEGASIKAKWLEDQFRDPLPVDAPEALVQKYARFYILELLGGTLFMDKSGERISVRYLQYFDPISNGKKYSWGSAALSWLYRHLCKASEKTTKQIGGALLLVQLWAWARFPHICPVMRHPHQALPPGPLAVRWKGAKITTEHSMHVLHAYRVSLTSLRPNQIVWEPYRNYLLSLPAYCTAGQRIWRSIVPLIHFWVVEGHHPERVLRQFGMKQGIPQDVDTSIELHKITLQGKHEKDWARIHAPHIAKWAAHARIANAPTFHGEMNYNDEYLVWFRPLTIRHITKETSYWDTLVESQLHIITKCEPGSEIYTDCINALQAVEEIGRLSLDRARVVGNTSEPAVRRGWQASGRQGRGGSTSSQRHTSSRPPTSGQRHTPVPTSSRRPTSAQRPTSGSRHTPVPTSTRRHTPVHDHTMEEASQTTDEMWDDTAYDVGSMAHDDAGSSYTFAQRDTFGSPSMRSDGTCPPTPPSTSLLPTTCTSPPLTAGPAPAVLDDRDEMRFMPTPGRPTPVAVPPEFVHTEFIQTQIPIPPAEPSHIEDRPRRPQRTRTHPPDCGTGHGQLLPYQIRRGGNFQVPKGWDKLVVSIISIETGKTIAKSSKALVHNGSCQWTDSISETICFLQDDSSKELQDCFFKLVVSMGSTRSGILGEATVNMTGYMSSPAPVPVSLRLKKCNHGTILQCVTKVQALEEELKLMKDGKQNHKESSTMKVPSLSKTHAKVTPVHEDMKPSKKNEVVKNTSQQRDNKNKQSLKNAQVQELAKDHQKLCSNQYQREDGSGNEILDESPLAVGVDPASKIQLLEHELAKAMEANLKYKAELDRNVLLVNSSADHLKVGDFGLSKLIKVQNTHDVYKMTGETGSYRYMAPEVFKHRRYDKKVDVFSFAMILYEMLEGDPPLANLEPYEAAKYMGIVKCLEWVVCETNSSDWFSNILSYLDLCVKDGFADCEDVYFSGQMDHYKDGTAA</sequence>
<reference evidence="4" key="2">
    <citation type="submission" date="2021-01" db="UniProtKB">
        <authorList>
            <consortium name="EnsemblPlants"/>
        </authorList>
    </citation>
    <scope>IDENTIFICATION</scope>
</reference>
<evidence type="ECO:0000259" key="3">
    <source>
        <dbReference type="PROSITE" id="PS51840"/>
    </source>
</evidence>
<feature type="region of interest" description="Disordered" evidence="1">
    <location>
        <begin position="858"/>
        <end position="912"/>
    </location>
</feature>
<dbReference type="EnsemblPlants" id="QL05p049475:mrna">
    <property type="protein sequence ID" value="QL05p049475:mrna"/>
    <property type="gene ID" value="QL05p049475"/>
</dbReference>
<dbReference type="Pfam" id="PF10536">
    <property type="entry name" value="PMD"/>
    <property type="match status" value="1"/>
</dbReference>
<feature type="domain" description="C2 NT-type" evidence="3">
    <location>
        <begin position="668"/>
        <end position="850"/>
    </location>
</feature>
<dbReference type="GO" id="GO:0004672">
    <property type="term" value="F:protein kinase activity"/>
    <property type="evidence" value="ECO:0007669"/>
    <property type="project" value="InterPro"/>
</dbReference>
<dbReference type="InterPro" id="IPR044824">
    <property type="entry name" value="MAIN-like"/>
</dbReference>
<dbReference type="Pfam" id="PF10358">
    <property type="entry name" value="NT-C2"/>
    <property type="match status" value="1"/>
</dbReference>
<dbReference type="GO" id="GO:0005524">
    <property type="term" value="F:ATP binding"/>
    <property type="evidence" value="ECO:0007669"/>
    <property type="project" value="InterPro"/>
</dbReference>
<dbReference type="Gramene" id="QL05p049475:mrna">
    <property type="protein sequence ID" value="QL05p049475:mrna"/>
    <property type="gene ID" value="QL05p049475"/>
</dbReference>
<feature type="region of interest" description="Disordered" evidence="1">
    <location>
        <begin position="498"/>
        <end position="584"/>
    </location>
</feature>
<organism evidence="4 5">
    <name type="scientific">Quercus lobata</name>
    <name type="common">Valley oak</name>
    <dbReference type="NCBI Taxonomy" id="97700"/>
    <lineage>
        <taxon>Eukaryota</taxon>
        <taxon>Viridiplantae</taxon>
        <taxon>Streptophyta</taxon>
        <taxon>Embryophyta</taxon>
        <taxon>Tracheophyta</taxon>
        <taxon>Spermatophyta</taxon>
        <taxon>Magnoliopsida</taxon>
        <taxon>eudicotyledons</taxon>
        <taxon>Gunneridae</taxon>
        <taxon>Pentapetalae</taxon>
        <taxon>rosids</taxon>
        <taxon>fabids</taxon>
        <taxon>Fagales</taxon>
        <taxon>Fagaceae</taxon>
        <taxon>Quercus</taxon>
    </lineage>
</organism>
<evidence type="ECO:0000259" key="2">
    <source>
        <dbReference type="PROSITE" id="PS50011"/>
    </source>
</evidence>
<dbReference type="GO" id="GO:0010073">
    <property type="term" value="P:meristem maintenance"/>
    <property type="evidence" value="ECO:0007669"/>
    <property type="project" value="InterPro"/>
</dbReference>
<proteinExistence type="predicted"/>
<dbReference type="InterPro" id="IPR000719">
    <property type="entry name" value="Prot_kinase_dom"/>
</dbReference>
<dbReference type="InParanoid" id="A0A7N2LNZ2"/>
<evidence type="ECO:0000256" key="1">
    <source>
        <dbReference type="SAM" id="MobiDB-lite"/>
    </source>
</evidence>
<feature type="region of interest" description="Disordered" evidence="1">
    <location>
        <begin position="618"/>
        <end position="652"/>
    </location>
</feature>
<feature type="compositionally biased region" description="Low complexity" evidence="1">
    <location>
        <begin position="505"/>
        <end position="529"/>
    </location>
</feature>
<dbReference type="SUPFAM" id="SSF56112">
    <property type="entry name" value="Protein kinase-like (PK-like)"/>
    <property type="match status" value="1"/>
</dbReference>
<feature type="compositionally biased region" description="Polar residues" evidence="1">
    <location>
        <begin position="530"/>
        <end position="565"/>
    </location>
</feature>
<accession>A0A7N2LNZ2</accession>
<protein>
    <submittedName>
        <fullName evidence="4">Uncharacterized protein</fullName>
    </submittedName>
</protein>